<dbReference type="SUPFAM" id="SSF51445">
    <property type="entry name" value="(Trans)glycosidases"/>
    <property type="match status" value="1"/>
</dbReference>
<sequence length="647" mass="72320">MNNLLNLPSTFFVGCNYWASHAGTAMWSNWQPEQIDLDLKRLSEAGIEVIRVFPLWPDFQPIENMYSSEGEHFGYRFGEERLPTTEAGKAGMSVEMMARFQAFTEIAATYNIKLIVGLITGWMSGRLFVPPALRGKAILTDPDAIRWQVRFVQYFVKQMKHNDAIIAWDLGNECNVMGKVASQQEAYVWTASIANAIKAKDTTRPLISGMHSLFPTGNWTMQDQGELTDILTTHPYPFWTKYMDFDPLTSIRPTIHATMESLLYAQIGEKPCFAEEMGTMGPMVCSEEVAGAFARTSMLTQWSHGLPGLLWWCANDQTKLNHAPYDWVACEGELGLMTEEGRVKPALQEMGRLKKVIQELPFGELPARTVEAVCILNSTQDHWATAIGAFLLGKQSGFDLEFRFEDQPLPDANFYMLPCVTGVYGVAKQRWEQLLDKVREGATLYLSSNDGYMLNFAELTGLTVQNRSRRASDAIVFLQTEAGEIPLTLPSAFKLDFRNDRAEVLAAEADGNPVLTKASYGKGTVYFCALPVELAMSQQAGVSYKPEQFPYWKMYEFISEEARSARVVQVKDPQIGLTEHIVDAHSQIAVVINYSPEGREVPLILQEGWQVEASLYGNGPTVREGGTLVNVAANDAVILTLRKIQAS</sequence>
<name>A0ABU3RCX1_9BACL</name>
<dbReference type="InterPro" id="IPR017853">
    <property type="entry name" value="GH"/>
</dbReference>
<proteinExistence type="predicted"/>
<reference evidence="1 2" key="1">
    <citation type="submission" date="2023-10" db="EMBL/GenBank/DDBJ databases">
        <title>Paenibacillus strain PFR10 Genome sequencing and assembly.</title>
        <authorList>
            <person name="Kim I."/>
        </authorList>
    </citation>
    <scope>NUCLEOTIDE SEQUENCE [LARGE SCALE GENOMIC DNA]</scope>
    <source>
        <strain evidence="1 2">PFR10</strain>
    </source>
</reference>
<gene>
    <name evidence="1" type="ORF">RQP52_13635</name>
</gene>
<dbReference type="Proteomes" id="UP001260980">
    <property type="component" value="Unassembled WGS sequence"/>
</dbReference>
<dbReference type="EMBL" id="JAWCUD010000003">
    <property type="protein sequence ID" value="MDU0202140.1"/>
    <property type="molecule type" value="Genomic_DNA"/>
</dbReference>
<organism evidence="1 2">
    <name type="scientific">Paenibacillus violae</name>
    <dbReference type="NCBI Taxonomy" id="3077234"/>
    <lineage>
        <taxon>Bacteria</taxon>
        <taxon>Bacillati</taxon>
        <taxon>Bacillota</taxon>
        <taxon>Bacilli</taxon>
        <taxon>Bacillales</taxon>
        <taxon>Paenibacillaceae</taxon>
        <taxon>Paenibacillus</taxon>
    </lineage>
</organism>
<dbReference type="Gene3D" id="3.20.20.80">
    <property type="entry name" value="Glycosidases"/>
    <property type="match status" value="1"/>
</dbReference>
<keyword evidence="2" id="KW-1185">Reference proteome</keyword>
<dbReference type="Gene3D" id="3.40.50.880">
    <property type="match status" value="1"/>
</dbReference>
<protein>
    <submittedName>
        <fullName evidence="1">Beta-mannanase</fullName>
    </submittedName>
</protein>
<comment type="caution">
    <text evidence="1">The sequence shown here is derived from an EMBL/GenBank/DDBJ whole genome shotgun (WGS) entry which is preliminary data.</text>
</comment>
<evidence type="ECO:0000313" key="2">
    <source>
        <dbReference type="Proteomes" id="UP001260980"/>
    </source>
</evidence>
<evidence type="ECO:0000313" key="1">
    <source>
        <dbReference type="EMBL" id="MDU0202140.1"/>
    </source>
</evidence>
<dbReference type="InterPro" id="IPR029062">
    <property type="entry name" value="Class_I_gatase-like"/>
</dbReference>
<accession>A0ABU3RCX1</accession>
<dbReference type="RefSeq" id="WP_315952144.1">
    <property type="nucleotide sequence ID" value="NZ_JAWCUD010000003.1"/>
</dbReference>